<feature type="compositionally biased region" description="Basic and acidic residues" evidence="1">
    <location>
        <begin position="149"/>
        <end position="174"/>
    </location>
</feature>
<reference evidence="2 3" key="1">
    <citation type="submission" date="2024-01" db="EMBL/GenBank/DDBJ databases">
        <title>Comparative genomics of Cryptococcus and Kwoniella reveals pathogenesis evolution and contrasting modes of karyotype evolution via chromosome fusion or intercentromeric recombination.</title>
        <authorList>
            <person name="Coelho M.A."/>
            <person name="David-Palma M."/>
            <person name="Shea T."/>
            <person name="Bowers K."/>
            <person name="McGinley-Smith S."/>
            <person name="Mohammad A.W."/>
            <person name="Gnirke A."/>
            <person name="Yurkov A.M."/>
            <person name="Nowrousian M."/>
            <person name="Sun S."/>
            <person name="Cuomo C.A."/>
            <person name="Heitman J."/>
        </authorList>
    </citation>
    <scope>NUCLEOTIDE SEQUENCE [LARGE SCALE GENOMIC DNA]</scope>
    <source>
        <strain evidence="2 3">CBS 6074</strain>
    </source>
</reference>
<dbReference type="Proteomes" id="UP001355207">
    <property type="component" value="Chromosome 5"/>
</dbReference>
<dbReference type="EMBL" id="CP144102">
    <property type="protein sequence ID" value="WWC88992.1"/>
    <property type="molecule type" value="Genomic_DNA"/>
</dbReference>
<dbReference type="RefSeq" id="XP_066075755.1">
    <property type="nucleotide sequence ID" value="XM_066219658.1"/>
</dbReference>
<feature type="region of interest" description="Disordered" evidence="1">
    <location>
        <begin position="458"/>
        <end position="484"/>
    </location>
</feature>
<feature type="compositionally biased region" description="Basic and acidic residues" evidence="1">
    <location>
        <begin position="342"/>
        <end position="357"/>
    </location>
</feature>
<accession>A0AAX4JWJ5</accession>
<dbReference type="AlphaFoldDB" id="A0AAX4JWJ5"/>
<keyword evidence="3" id="KW-1185">Reference proteome</keyword>
<proteinExistence type="predicted"/>
<feature type="compositionally biased region" description="Basic and acidic residues" evidence="1">
    <location>
        <begin position="188"/>
        <end position="199"/>
    </location>
</feature>
<evidence type="ECO:0000313" key="3">
    <source>
        <dbReference type="Proteomes" id="UP001355207"/>
    </source>
</evidence>
<evidence type="ECO:0000256" key="1">
    <source>
        <dbReference type="SAM" id="MobiDB-lite"/>
    </source>
</evidence>
<feature type="compositionally biased region" description="Basic and acidic residues" evidence="1">
    <location>
        <begin position="208"/>
        <end position="218"/>
    </location>
</feature>
<feature type="region of interest" description="Disordered" evidence="1">
    <location>
        <begin position="308"/>
        <end position="360"/>
    </location>
</feature>
<organism evidence="2 3">
    <name type="scientific">Kwoniella dendrophila CBS 6074</name>
    <dbReference type="NCBI Taxonomy" id="1295534"/>
    <lineage>
        <taxon>Eukaryota</taxon>
        <taxon>Fungi</taxon>
        <taxon>Dikarya</taxon>
        <taxon>Basidiomycota</taxon>
        <taxon>Agaricomycotina</taxon>
        <taxon>Tremellomycetes</taxon>
        <taxon>Tremellales</taxon>
        <taxon>Cryptococcaceae</taxon>
        <taxon>Kwoniella</taxon>
    </lineage>
</organism>
<feature type="region of interest" description="Disordered" evidence="1">
    <location>
        <begin position="149"/>
        <end position="218"/>
    </location>
</feature>
<feature type="compositionally biased region" description="Low complexity" evidence="1">
    <location>
        <begin position="323"/>
        <end position="334"/>
    </location>
</feature>
<feature type="compositionally biased region" description="Basic and acidic residues" evidence="1">
    <location>
        <begin position="458"/>
        <end position="468"/>
    </location>
</feature>
<gene>
    <name evidence="2" type="ORF">L201_003909</name>
</gene>
<protein>
    <submittedName>
        <fullName evidence="2">Uncharacterized protein</fullName>
    </submittedName>
</protein>
<name>A0AAX4JWJ5_9TREE</name>
<sequence length="484" mass="55488">MAESSHIVKRYYLEGMTLTEDEMTSAGWKKVENCEIHPHNICWTLLRCPERGGSDHFPQAIKAFSKLLGSGFVLPACKHCAQEGKEYCFPLGGETTWHWEPDSPGIKRVYEGAISLFYLNSRKELDFYQLNEDNFPKLKVREMIHTESKGKRRHLELESVKMETEKKKRKKDEEYQSQSIPDDDDKEEEAKQFSDRSSNKESTLSLIDSHDYDQGMSDKDALSWTDRTENDTANEVPLHSRSSIAAAATIGYEPSEATTRLKEWVNLIDKEEDTNTCVEGEKDSCLIEVRSTGSYVTQEEVNESIRSNDIGVSGPRRCHSRTSSEPPSFPLSSPHMTPTRNSLERKNPIESSKDETFTRAGSNLSNDELLSEETLLAQLKQHSIRKDKYLLAVETNLTKCQDDLNRFKRDMKKNEMVSKQESEQYSTRITNLENELEKEKQEKVKTRKELGKLLGELGKKHMENHDLSEENNSLKNQLKAKSSN</sequence>
<feature type="compositionally biased region" description="Polar residues" evidence="1">
    <location>
        <begin position="470"/>
        <end position="484"/>
    </location>
</feature>
<evidence type="ECO:0000313" key="2">
    <source>
        <dbReference type="EMBL" id="WWC88992.1"/>
    </source>
</evidence>
<dbReference type="GeneID" id="91094579"/>